<gene>
    <name evidence="2" type="ORF">EYB53_023900</name>
</gene>
<dbReference type="Proteomes" id="UP001193081">
    <property type="component" value="Unassembled WGS sequence"/>
</dbReference>
<protein>
    <submittedName>
        <fullName evidence="2">Uncharacterized protein</fullName>
    </submittedName>
</protein>
<evidence type="ECO:0000256" key="1">
    <source>
        <dbReference type="SAM" id="MobiDB-lite"/>
    </source>
</evidence>
<evidence type="ECO:0000313" key="2">
    <source>
        <dbReference type="EMBL" id="MBP1468775.1"/>
    </source>
</evidence>
<dbReference type="InterPro" id="IPR029063">
    <property type="entry name" value="SAM-dependent_MTases_sf"/>
</dbReference>
<name>A0ABS4DH62_9CHLR</name>
<dbReference type="SUPFAM" id="SSF53335">
    <property type="entry name" value="S-adenosyl-L-methionine-dependent methyltransferases"/>
    <property type="match status" value="1"/>
</dbReference>
<accession>A0ABS4DH62</accession>
<dbReference type="EMBL" id="SIJK02000094">
    <property type="protein sequence ID" value="MBP1468775.1"/>
    <property type="molecule type" value="Genomic_DNA"/>
</dbReference>
<feature type="region of interest" description="Disordered" evidence="1">
    <location>
        <begin position="288"/>
        <end position="323"/>
    </location>
</feature>
<proteinExistence type="predicted"/>
<feature type="compositionally biased region" description="Gly residues" evidence="1">
    <location>
        <begin position="311"/>
        <end position="323"/>
    </location>
</feature>
<reference evidence="2 3" key="1">
    <citation type="submission" date="2021-03" db="EMBL/GenBank/DDBJ databases">
        <authorList>
            <person name="Grouzdev D.S."/>
        </authorList>
    </citation>
    <scope>NUCLEOTIDE SEQUENCE [LARGE SCALE GENOMIC DNA]</scope>
    <source>
        <strain evidence="2 3">M50-1</strain>
    </source>
</reference>
<organism evidence="2 3">
    <name type="scientific">Candidatus Chloroploca mongolica</name>
    <dbReference type="NCBI Taxonomy" id="2528176"/>
    <lineage>
        <taxon>Bacteria</taxon>
        <taxon>Bacillati</taxon>
        <taxon>Chloroflexota</taxon>
        <taxon>Chloroflexia</taxon>
        <taxon>Chloroflexales</taxon>
        <taxon>Chloroflexineae</taxon>
        <taxon>Oscillochloridaceae</taxon>
        <taxon>Candidatus Chloroploca</taxon>
    </lineage>
</organism>
<evidence type="ECO:0000313" key="3">
    <source>
        <dbReference type="Proteomes" id="UP001193081"/>
    </source>
</evidence>
<comment type="caution">
    <text evidence="2">The sequence shown here is derived from an EMBL/GenBank/DDBJ whole genome shotgun (WGS) entry which is preliminary data.</text>
</comment>
<keyword evidence="3" id="KW-1185">Reference proteome</keyword>
<dbReference type="RefSeq" id="WP_135481864.1">
    <property type="nucleotide sequence ID" value="NZ_SIJK02000094.1"/>
</dbReference>
<sequence>MDKALRNQLRLTVTQARRLLEEAVAERLTGEFGIERSGMIEDVVRLVNLDPDGQRFRAAIVDHVRHIDALTPGDRRRPHGGVARETVEQLVREVAFTHLNRLCAFKLMEHPERRLLRETVGRGMNANGFKFYLAEHLEDETRWTGGQQDVAYQNFLIWQGTQLAGGLGALFAPEDPANRLFPKQAILDQVLTLINDPALAPVWTEDETIGWVYQYFTPKELRDQARKESAAPRTSNELAFRNQFFTPRYVVEFLVDNTLGQIWYEMLGGDTVLTERCRYLVVPTAVDPSPPLPLPHEGGGGRWGPTPLPPRGGGAGGGGPTPL</sequence>